<evidence type="ECO:0000313" key="2">
    <source>
        <dbReference type="EMBL" id="CBX28041.1"/>
    </source>
</evidence>
<sequence>MKKNLKDKKTRLKLIGIWSVILVLLSTELFIYTWSRIQCVKTGYEISKESDKNLKLLTLQNNLKIEIARLKSPGRISKIATKNLGLIIPTPEQMVTIP</sequence>
<keyword evidence="1" id="KW-0812">Transmembrane</keyword>
<evidence type="ECO:0000256" key="1">
    <source>
        <dbReference type="SAM" id="Phobius"/>
    </source>
</evidence>
<gene>
    <name evidence="2" type="ORF">N47_G33650</name>
</gene>
<evidence type="ECO:0008006" key="3">
    <source>
        <dbReference type="Google" id="ProtNLM"/>
    </source>
</evidence>
<name>E1YBU7_9BACT</name>
<keyword evidence="1" id="KW-1133">Transmembrane helix</keyword>
<organism evidence="2">
    <name type="scientific">uncultured Desulfobacterium sp</name>
    <dbReference type="NCBI Taxonomy" id="201089"/>
    <lineage>
        <taxon>Bacteria</taxon>
        <taxon>Pseudomonadati</taxon>
        <taxon>Thermodesulfobacteriota</taxon>
        <taxon>Desulfobacteria</taxon>
        <taxon>Desulfobacterales</taxon>
        <taxon>Desulfobacteriaceae</taxon>
        <taxon>Desulfobacterium</taxon>
        <taxon>environmental samples</taxon>
    </lineage>
</organism>
<keyword evidence="1" id="KW-0472">Membrane</keyword>
<proteinExistence type="predicted"/>
<reference evidence="2" key="1">
    <citation type="journal article" date="2011" name="Environ. Microbiol.">
        <title>Genomic insights into the metabolic potential of the polycyclic aromatic hydrocarbon degrading sulfate-reducing Deltaproteobacterium N47.</title>
        <authorList>
            <person name="Bergmann F."/>
            <person name="Selesi D."/>
            <person name="Weinmaier T."/>
            <person name="Tischler P."/>
            <person name="Rattei T."/>
            <person name="Meckenstock R.U."/>
        </authorList>
    </citation>
    <scope>NUCLEOTIDE SEQUENCE</scope>
</reference>
<accession>E1YBU7</accession>
<dbReference type="AlphaFoldDB" id="E1YBU7"/>
<feature type="transmembrane region" description="Helical" evidence="1">
    <location>
        <begin position="12"/>
        <end position="34"/>
    </location>
</feature>
<protein>
    <recommendedName>
        <fullName evidence="3">Cell division protein FtsL</fullName>
    </recommendedName>
</protein>
<dbReference type="EMBL" id="FR695868">
    <property type="protein sequence ID" value="CBX28041.1"/>
    <property type="molecule type" value="Genomic_DNA"/>
</dbReference>